<dbReference type="GO" id="GO:0003755">
    <property type="term" value="F:peptidyl-prolyl cis-trans isomerase activity"/>
    <property type="evidence" value="ECO:0007669"/>
    <property type="project" value="UniProtKB-KW"/>
</dbReference>
<evidence type="ECO:0000256" key="1">
    <source>
        <dbReference type="PROSITE-ProRule" id="PRU00278"/>
    </source>
</evidence>
<dbReference type="AlphaFoldDB" id="A0A1M6MA45"/>
<dbReference type="InterPro" id="IPR027304">
    <property type="entry name" value="Trigger_fact/SurA_dom_sf"/>
</dbReference>
<reference evidence="3 4" key="1">
    <citation type="submission" date="2016-11" db="EMBL/GenBank/DDBJ databases">
        <authorList>
            <person name="Jaros S."/>
            <person name="Januszkiewicz K."/>
            <person name="Wedrychowicz H."/>
        </authorList>
    </citation>
    <scope>NUCLEOTIDE SEQUENCE [LARGE SCALE GENOMIC DNA]</scope>
    <source>
        <strain evidence="3 4">DSM 3090</strain>
    </source>
</reference>
<keyword evidence="1" id="KW-0697">Rotamase</keyword>
<dbReference type="PROSITE" id="PS50198">
    <property type="entry name" value="PPIC_PPIASE_2"/>
    <property type="match status" value="1"/>
</dbReference>
<proteinExistence type="predicted"/>
<feature type="domain" description="PpiC" evidence="2">
    <location>
        <begin position="196"/>
        <end position="287"/>
    </location>
</feature>
<evidence type="ECO:0000313" key="3">
    <source>
        <dbReference type="EMBL" id="SHJ80299.1"/>
    </source>
</evidence>
<organism evidence="3 4">
    <name type="scientific">Hathewaya proteolytica DSM 3090</name>
    <dbReference type="NCBI Taxonomy" id="1121331"/>
    <lineage>
        <taxon>Bacteria</taxon>
        <taxon>Bacillati</taxon>
        <taxon>Bacillota</taxon>
        <taxon>Clostridia</taxon>
        <taxon>Eubacteriales</taxon>
        <taxon>Clostridiaceae</taxon>
        <taxon>Hathewaya</taxon>
    </lineage>
</organism>
<sequence length="339" mass="38842">MKKSRKIISAVLTLCLGLSITGCKMIEKTPERIAKQVVFKFDGKKVLRGDIDSRITYLRNSLESRYGKDFEKKKEAQEQLLLARENVSNVLIKNMIIDKKVKELKLKVDLSKVDEACEAKFKETKDSFKTEEEYKKALETEKLTEAVLKERLKDDIIAQANLDALFAYYTKDVKDVGEDKAKTYYAANPDEFTEKQNGYNLSQIVLNSKEDANAVKAELDKGADFEKLVAEKSVDEESKKKKGKVDFIPAKQIMYSNPYTECSTKKTGDIVGPVESEGKFYVIKVVEKIDTPAKPFNEVKEEIIKKLTDEEKQAKYAEEEKKFITEMQKDLKVYKDNLK</sequence>
<protein>
    <submittedName>
        <fullName evidence="3">Foldase protein PrsA</fullName>
    </submittedName>
</protein>
<name>A0A1M6MA45_9CLOT</name>
<dbReference type="InterPro" id="IPR046357">
    <property type="entry name" value="PPIase_dom_sf"/>
</dbReference>
<evidence type="ECO:0000313" key="4">
    <source>
        <dbReference type="Proteomes" id="UP000183952"/>
    </source>
</evidence>
<evidence type="ECO:0000259" key="2">
    <source>
        <dbReference type="PROSITE" id="PS50198"/>
    </source>
</evidence>
<dbReference type="Pfam" id="PF13145">
    <property type="entry name" value="Rotamase_2"/>
    <property type="match status" value="1"/>
</dbReference>
<dbReference type="SUPFAM" id="SSF54534">
    <property type="entry name" value="FKBP-like"/>
    <property type="match status" value="1"/>
</dbReference>
<dbReference type="InterPro" id="IPR000297">
    <property type="entry name" value="PPIase_PpiC"/>
</dbReference>
<dbReference type="Gene3D" id="1.10.4030.10">
    <property type="entry name" value="Porin chaperone SurA, peptide-binding domain"/>
    <property type="match status" value="1"/>
</dbReference>
<dbReference type="PANTHER" id="PTHR47245">
    <property type="entry name" value="PEPTIDYLPROLYL ISOMERASE"/>
    <property type="match status" value="1"/>
</dbReference>
<dbReference type="EMBL" id="FRAD01000007">
    <property type="protein sequence ID" value="SHJ80299.1"/>
    <property type="molecule type" value="Genomic_DNA"/>
</dbReference>
<gene>
    <name evidence="3" type="ORF">SAMN02745248_00965</name>
</gene>
<dbReference type="Gene3D" id="3.10.50.40">
    <property type="match status" value="1"/>
</dbReference>
<dbReference type="Proteomes" id="UP000183952">
    <property type="component" value="Unassembled WGS sequence"/>
</dbReference>
<dbReference type="SUPFAM" id="SSF109998">
    <property type="entry name" value="Triger factor/SurA peptide-binding domain-like"/>
    <property type="match status" value="1"/>
</dbReference>
<dbReference type="RefSeq" id="WP_072902933.1">
    <property type="nucleotide sequence ID" value="NZ_FRAD01000007.1"/>
</dbReference>
<dbReference type="STRING" id="1121331.SAMN02745248_00965"/>
<dbReference type="PANTHER" id="PTHR47245:SF2">
    <property type="entry name" value="PEPTIDYL-PROLYL CIS-TRANS ISOMERASE HP_0175-RELATED"/>
    <property type="match status" value="1"/>
</dbReference>
<dbReference type="InterPro" id="IPR050245">
    <property type="entry name" value="PrsA_foldase"/>
</dbReference>
<dbReference type="Pfam" id="PF13624">
    <property type="entry name" value="SurA_N_3"/>
    <property type="match status" value="1"/>
</dbReference>
<keyword evidence="4" id="KW-1185">Reference proteome</keyword>
<keyword evidence="1" id="KW-0413">Isomerase</keyword>
<dbReference type="PROSITE" id="PS51257">
    <property type="entry name" value="PROKAR_LIPOPROTEIN"/>
    <property type="match status" value="1"/>
</dbReference>
<accession>A0A1M6MA45</accession>